<protein>
    <submittedName>
        <fullName evidence="1">Uncharacterized protein</fullName>
    </submittedName>
</protein>
<sequence length="196" mass="21168">MSGYMTDGKFHPENIYTQTPGDCIAQLAELKTLVMTLEHTDPEQKTVIVTPLNTDFCGVADLKEKLPNVHVVRTLGHQRVGIHVEGNTLADEAAKSAVAMASVAAVTHSKLRMDDETLAVVAASADGTPFPKAYPAKYFYWMAGLFDAQVTIPGVGVRTLPNKELRHALVKAVHEGVASAHACVAATISILQSRYW</sequence>
<dbReference type="Proteomes" id="UP001066276">
    <property type="component" value="Chromosome 7"/>
</dbReference>
<organism evidence="1 2">
    <name type="scientific">Pleurodeles waltl</name>
    <name type="common">Iberian ribbed newt</name>
    <dbReference type="NCBI Taxonomy" id="8319"/>
    <lineage>
        <taxon>Eukaryota</taxon>
        <taxon>Metazoa</taxon>
        <taxon>Chordata</taxon>
        <taxon>Craniata</taxon>
        <taxon>Vertebrata</taxon>
        <taxon>Euteleostomi</taxon>
        <taxon>Amphibia</taxon>
        <taxon>Batrachia</taxon>
        <taxon>Caudata</taxon>
        <taxon>Salamandroidea</taxon>
        <taxon>Salamandridae</taxon>
        <taxon>Pleurodelinae</taxon>
        <taxon>Pleurodeles</taxon>
    </lineage>
</organism>
<keyword evidence="2" id="KW-1185">Reference proteome</keyword>
<gene>
    <name evidence="1" type="ORF">NDU88_007381</name>
</gene>
<proteinExistence type="predicted"/>
<evidence type="ECO:0000313" key="2">
    <source>
        <dbReference type="Proteomes" id="UP001066276"/>
    </source>
</evidence>
<reference evidence="1" key="1">
    <citation type="journal article" date="2022" name="bioRxiv">
        <title>Sequencing and chromosome-scale assembly of the giantPleurodeles waltlgenome.</title>
        <authorList>
            <person name="Brown T."/>
            <person name="Elewa A."/>
            <person name="Iarovenko S."/>
            <person name="Subramanian E."/>
            <person name="Araus A.J."/>
            <person name="Petzold A."/>
            <person name="Susuki M."/>
            <person name="Suzuki K.-i.T."/>
            <person name="Hayashi T."/>
            <person name="Toyoda A."/>
            <person name="Oliveira C."/>
            <person name="Osipova E."/>
            <person name="Leigh N.D."/>
            <person name="Simon A."/>
            <person name="Yun M.H."/>
        </authorList>
    </citation>
    <scope>NUCLEOTIDE SEQUENCE</scope>
    <source>
        <strain evidence="1">20211129_DDA</strain>
        <tissue evidence="1">Liver</tissue>
    </source>
</reference>
<comment type="caution">
    <text evidence="1">The sequence shown here is derived from an EMBL/GenBank/DDBJ whole genome shotgun (WGS) entry which is preliminary data.</text>
</comment>
<dbReference type="AlphaFoldDB" id="A0AAV7PPR5"/>
<dbReference type="EMBL" id="JANPWB010000011">
    <property type="protein sequence ID" value="KAJ1129010.1"/>
    <property type="molecule type" value="Genomic_DNA"/>
</dbReference>
<evidence type="ECO:0000313" key="1">
    <source>
        <dbReference type="EMBL" id="KAJ1129010.1"/>
    </source>
</evidence>
<name>A0AAV7PPR5_PLEWA</name>
<accession>A0AAV7PPR5</accession>